<gene>
    <name evidence="3" type="ORF">HQ603_08590</name>
</gene>
<evidence type="ECO:0000313" key="4">
    <source>
        <dbReference type="Proteomes" id="UP000825228"/>
    </source>
</evidence>
<protein>
    <submittedName>
        <fullName evidence="3">NUDIX hydrolase</fullName>
    </submittedName>
</protein>
<keyword evidence="1 3" id="KW-0378">Hydrolase</keyword>
<dbReference type="InterPro" id="IPR000086">
    <property type="entry name" value="NUDIX_hydrolase_dom"/>
</dbReference>
<evidence type="ECO:0000313" key="3">
    <source>
        <dbReference type="EMBL" id="MBY6366808.1"/>
    </source>
</evidence>
<feature type="domain" description="Nudix hydrolase" evidence="2">
    <location>
        <begin position="11"/>
        <end position="138"/>
    </location>
</feature>
<dbReference type="InterPro" id="IPR020084">
    <property type="entry name" value="NUDIX_hydrolase_CS"/>
</dbReference>
<dbReference type="InterPro" id="IPR015797">
    <property type="entry name" value="NUDIX_hydrolase-like_dom_sf"/>
</dbReference>
<dbReference type="InterPro" id="IPR051325">
    <property type="entry name" value="Nudix_hydrolase_domain"/>
</dbReference>
<accession>A0ABS7P361</accession>
<dbReference type="EMBL" id="JABUBU010000004">
    <property type="protein sequence ID" value="MBY6366808.1"/>
    <property type="molecule type" value="Genomic_DNA"/>
</dbReference>
<comment type="caution">
    <text evidence="3">The sequence shown here is derived from an EMBL/GenBank/DDBJ whole genome shotgun (WGS) entry which is preliminary data.</text>
</comment>
<dbReference type="CDD" id="cd03673">
    <property type="entry name" value="NUDIX_Ap6A_hydrolase"/>
    <property type="match status" value="1"/>
</dbReference>
<dbReference type="PROSITE" id="PS00893">
    <property type="entry name" value="NUDIX_BOX"/>
    <property type="match status" value="1"/>
</dbReference>
<name>A0ABS7P361_9NOCA</name>
<dbReference type="Gene3D" id="3.40.50.1240">
    <property type="entry name" value="Phosphoglycerate mutase-like"/>
    <property type="match status" value="1"/>
</dbReference>
<dbReference type="Proteomes" id="UP000825228">
    <property type="component" value="Unassembled WGS sequence"/>
</dbReference>
<dbReference type="InterPro" id="IPR029033">
    <property type="entry name" value="His_PPase_superfam"/>
</dbReference>
<dbReference type="PROSITE" id="PS51462">
    <property type="entry name" value="NUDIX"/>
    <property type="match status" value="1"/>
</dbReference>
<dbReference type="CDD" id="cd07040">
    <property type="entry name" value="HP"/>
    <property type="match status" value="1"/>
</dbReference>
<dbReference type="GO" id="GO:0016787">
    <property type="term" value="F:hydrolase activity"/>
    <property type="evidence" value="ECO:0007669"/>
    <property type="project" value="UniProtKB-KW"/>
</dbReference>
<dbReference type="RefSeq" id="WP_222684114.1">
    <property type="nucleotide sequence ID" value="NZ_JABUBT010000020.1"/>
</dbReference>
<dbReference type="Pfam" id="PF00300">
    <property type="entry name" value="His_Phos_1"/>
    <property type="match status" value="1"/>
</dbReference>
<keyword evidence="4" id="KW-1185">Reference proteome</keyword>
<evidence type="ECO:0000259" key="2">
    <source>
        <dbReference type="PROSITE" id="PS51462"/>
    </source>
</evidence>
<organism evidence="3 4">
    <name type="scientific">Rhodococcoides corynebacterioides</name>
    <dbReference type="NCBI Taxonomy" id="53972"/>
    <lineage>
        <taxon>Bacteria</taxon>
        <taxon>Bacillati</taxon>
        <taxon>Actinomycetota</taxon>
        <taxon>Actinomycetes</taxon>
        <taxon>Mycobacteriales</taxon>
        <taxon>Nocardiaceae</taxon>
        <taxon>Rhodococcoides</taxon>
    </lineage>
</organism>
<proteinExistence type="predicted"/>
<dbReference type="InterPro" id="IPR013078">
    <property type="entry name" value="His_Pase_superF_clade-1"/>
</dbReference>
<reference evidence="3 4" key="1">
    <citation type="submission" date="2020-06" db="EMBL/GenBank/DDBJ databases">
        <title>Taxonomy, biology and ecology of Rhodococcus bacteria occurring in California pistachio and other woody hosts as revealed by genome sequence analyses.</title>
        <authorList>
            <person name="Gai Y."/>
            <person name="Riely B."/>
        </authorList>
    </citation>
    <scope>NUCLEOTIDE SEQUENCE [LARGE SCALE GENOMIC DNA]</scope>
    <source>
        <strain evidence="3 4">BP-281</strain>
    </source>
</reference>
<sequence length="311" mass="33896">MGDSTRSKSDGVVRAAGAVLWQVDPTDGEPRVAVVHRPRYDDWSLPKGKVDPGEIPAVTAVREVAEETGYACALGRSLGSTTYPLPRGRTKHVDYWAARVTGGEFVANDEVDRMVWATPAEARDTVSYDADREVLARFVHGPHPTSYAVLVRHARAGSKARYKGDDAERPLDSVGVTQADALVPVLKAYGGTSVFSAERTRCVQTVAPWARSVGLQVVPERALTEETYARDPDVVRRRVREIVSTTPGVPVMCSQGKVIPPLMEWWAEQDGVTLTRSRSRKASVWVLGFVGGVLVTADHLESPLPVSVRED</sequence>
<dbReference type="PANTHER" id="PTHR21340:SF0">
    <property type="entry name" value="BIS(5'-NUCLEOSYL)-TETRAPHOSPHATASE [ASYMMETRICAL]"/>
    <property type="match status" value="1"/>
</dbReference>
<dbReference type="Pfam" id="PF00293">
    <property type="entry name" value="NUDIX"/>
    <property type="match status" value="1"/>
</dbReference>
<dbReference type="SUPFAM" id="SSF55811">
    <property type="entry name" value="Nudix"/>
    <property type="match status" value="1"/>
</dbReference>
<dbReference type="Gene3D" id="3.90.79.10">
    <property type="entry name" value="Nucleoside Triphosphate Pyrophosphohydrolase"/>
    <property type="match status" value="1"/>
</dbReference>
<dbReference type="PANTHER" id="PTHR21340">
    <property type="entry name" value="DIADENOSINE 5,5-P1,P4-TETRAPHOSPHATE PYROPHOSPHOHYDROLASE MUTT"/>
    <property type="match status" value="1"/>
</dbReference>
<dbReference type="SUPFAM" id="SSF53254">
    <property type="entry name" value="Phosphoglycerate mutase-like"/>
    <property type="match status" value="1"/>
</dbReference>
<evidence type="ECO:0000256" key="1">
    <source>
        <dbReference type="ARBA" id="ARBA00022801"/>
    </source>
</evidence>